<dbReference type="Pfam" id="PF01229">
    <property type="entry name" value="Glyco_hydro_39"/>
    <property type="match status" value="1"/>
</dbReference>
<dbReference type="InterPro" id="IPR017853">
    <property type="entry name" value="GH"/>
</dbReference>
<dbReference type="Pfam" id="PF12833">
    <property type="entry name" value="HTH_18"/>
    <property type="match status" value="1"/>
</dbReference>
<dbReference type="PANTHER" id="PTHR43280">
    <property type="entry name" value="ARAC-FAMILY TRANSCRIPTIONAL REGULATOR"/>
    <property type="match status" value="1"/>
</dbReference>
<proteinExistence type="inferred from homology"/>
<organism evidence="8 9">
    <name type="scientific">Paenibacillus typhae</name>
    <dbReference type="NCBI Taxonomy" id="1174501"/>
    <lineage>
        <taxon>Bacteria</taxon>
        <taxon>Bacillati</taxon>
        <taxon>Bacillota</taxon>
        <taxon>Bacilli</taxon>
        <taxon>Bacillales</taxon>
        <taxon>Paenibacillaceae</taxon>
        <taxon>Paenibacillus</taxon>
    </lineage>
</organism>
<dbReference type="InterPro" id="IPR018060">
    <property type="entry name" value="HTH_AraC"/>
</dbReference>
<dbReference type="Gene3D" id="1.10.10.60">
    <property type="entry name" value="Homeodomain-like"/>
    <property type="match status" value="2"/>
</dbReference>
<evidence type="ECO:0000313" key="8">
    <source>
        <dbReference type="EMBL" id="SDJ13696.1"/>
    </source>
</evidence>
<dbReference type="InterPro" id="IPR000514">
    <property type="entry name" value="Glyco_hydro_39"/>
</dbReference>
<dbReference type="GO" id="GO:0005975">
    <property type="term" value="P:carbohydrate metabolic process"/>
    <property type="evidence" value="ECO:0007669"/>
    <property type="project" value="InterPro"/>
</dbReference>
<dbReference type="PANTHER" id="PTHR43280:SF34">
    <property type="entry name" value="ARAC-FAMILY TRANSCRIPTIONAL REGULATOR"/>
    <property type="match status" value="1"/>
</dbReference>
<dbReference type="InterPro" id="IPR049166">
    <property type="entry name" value="GH39_cat"/>
</dbReference>
<evidence type="ECO:0000256" key="4">
    <source>
        <dbReference type="ARBA" id="ARBA00023125"/>
    </source>
</evidence>
<dbReference type="RefSeq" id="WP_090714665.1">
    <property type="nucleotide sequence ID" value="NZ_CBCSKY010000025.1"/>
</dbReference>
<keyword evidence="5" id="KW-0804">Transcription</keyword>
<evidence type="ECO:0000313" key="9">
    <source>
        <dbReference type="Proteomes" id="UP000199050"/>
    </source>
</evidence>
<evidence type="ECO:0000256" key="6">
    <source>
        <dbReference type="ARBA" id="ARBA00023295"/>
    </source>
</evidence>
<name>A0A1G8R9Q3_9BACL</name>
<dbReference type="InterPro" id="IPR018062">
    <property type="entry name" value="HTH_AraC-typ_CS"/>
</dbReference>
<feature type="domain" description="HTH araC/xylS-type" evidence="7">
    <location>
        <begin position="164"/>
        <end position="262"/>
    </location>
</feature>
<keyword evidence="2" id="KW-0378">Hydrolase</keyword>
<evidence type="ECO:0000256" key="1">
    <source>
        <dbReference type="ARBA" id="ARBA00008875"/>
    </source>
</evidence>
<sequence>MSTGSASPLLTYELSDQKNVCNHRHADIELLYILKGSLRVKVDGEEFKLSVDQMMIVNSQHQHAFHSNQDVFYVTIHLNYQRILSLLNAGKVFYLCNSSIEDKQEYATLQQLVKDILRTAGDPGSSGLEEQMGQLKLIDCLSRHFSVTYSKKDEGSRQSNNRRNEMEDYIQANYSRNISLKDLADFLYLSPPYVSKHFKEQFGVNFYKYLNHIRLNHAMDDLLGSGLSVTSIAMNNGFPNVSSFNKWFREKYSTTPHEYRQKHVLSNSRQALHAASGLKEYLKGILEKTVADPDAEQPDVSVLSAALTGKVPFFKYWTKVINLNEAATLRNFNLQEQIRALKNDLGFEYGRISNVFSGELRILGSSAHRSINFFNLERIFDSFMEMKIKPYLVFDPVTDLPNLGIDSSLDDEGKTAAFITLFQSLLSHLINRYGLKQVQDWYFELIYTPDNESISAAFYYRLFNAIKKSLQAYSADFRAGGAGLPIHYSAEHITCFLKQWFQQPYPPDFLTLYSEIQSYEEVEGEQAVRKLLDAEYIQNRVKMVRKILQDIGCGLKDVQISNWDCSMSRLNVINDSCYKAAHLMKNIIDCYGLLHGMGYWYALDSLSRSADMPSLLYGSPGLLSRQGLKKPSYYAYAFLNIGQSSYYLAKDSHSLITSNGIDNFFIVCHNIGSLNHQYYFGQESAADGTVAYTGIFEEEAPRALRYRITDVKNGFYKIKIRAVNETYGNIRQEWIRLNGGNELSNSEIEYLRQISIPRMKIYEIEVIDGTLELETVLSRNEIQSIRITYQY</sequence>
<dbReference type="SUPFAM" id="SSF51182">
    <property type="entry name" value="RmlC-like cupins"/>
    <property type="match status" value="1"/>
</dbReference>
<dbReference type="OrthoDB" id="9799319at2"/>
<dbReference type="SUPFAM" id="SSF46689">
    <property type="entry name" value="Homeodomain-like"/>
    <property type="match status" value="1"/>
</dbReference>
<dbReference type="InterPro" id="IPR009057">
    <property type="entry name" value="Homeodomain-like_sf"/>
</dbReference>
<evidence type="ECO:0000256" key="3">
    <source>
        <dbReference type="ARBA" id="ARBA00023015"/>
    </source>
</evidence>
<keyword evidence="6" id="KW-0326">Glycosidase</keyword>
<dbReference type="Proteomes" id="UP000199050">
    <property type="component" value="Unassembled WGS sequence"/>
</dbReference>
<dbReference type="SUPFAM" id="SSF51011">
    <property type="entry name" value="Glycosyl hydrolase domain"/>
    <property type="match status" value="1"/>
</dbReference>
<accession>A0A1G8R9Q3</accession>
<dbReference type="InterPro" id="IPR013096">
    <property type="entry name" value="Cupin_2"/>
</dbReference>
<dbReference type="GO" id="GO:0043565">
    <property type="term" value="F:sequence-specific DNA binding"/>
    <property type="evidence" value="ECO:0007669"/>
    <property type="project" value="InterPro"/>
</dbReference>
<evidence type="ECO:0000256" key="2">
    <source>
        <dbReference type="ARBA" id="ARBA00022801"/>
    </source>
</evidence>
<reference evidence="9" key="1">
    <citation type="submission" date="2016-10" db="EMBL/GenBank/DDBJ databases">
        <authorList>
            <person name="Varghese N."/>
            <person name="Submissions S."/>
        </authorList>
    </citation>
    <scope>NUCLEOTIDE SEQUENCE [LARGE SCALE GENOMIC DNA]</scope>
    <source>
        <strain evidence="9">CGMCC 1.11012</strain>
    </source>
</reference>
<dbReference type="PROSITE" id="PS01124">
    <property type="entry name" value="HTH_ARAC_FAMILY_2"/>
    <property type="match status" value="1"/>
</dbReference>
<dbReference type="GO" id="GO:0004553">
    <property type="term" value="F:hydrolase activity, hydrolyzing O-glycosyl compounds"/>
    <property type="evidence" value="ECO:0007669"/>
    <property type="project" value="InterPro"/>
</dbReference>
<dbReference type="Gene3D" id="2.60.40.1500">
    <property type="entry name" value="Glycosyl hydrolase domain, family 39"/>
    <property type="match status" value="1"/>
</dbReference>
<gene>
    <name evidence="8" type="ORF">SAMN05216192_11240</name>
</gene>
<dbReference type="InterPro" id="IPR011051">
    <property type="entry name" value="RmlC_Cupin_sf"/>
</dbReference>
<dbReference type="Pfam" id="PF07883">
    <property type="entry name" value="Cupin_2"/>
    <property type="match status" value="1"/>
</dbReference>
<dbReference type="Gene3D" id="3.20.20.80">
    <property type="entry name" value="Glycosidases"/>
    <property type="match status" value="1"/>
</dbReference>
<comment type="similarity">
    <text evidence="1">Belongs to the glycosyl hydrolase 39 family.</text>
</comment>
<dbReference type="SMART" id="SM00342">
    <property type="entry name" value="HTH_ARAC"/>
    <property type="match status" value="1"/>
</dbReference>
<dbReference type="PRINTS" id="PR00745">
    <property type="entry name" value="GLHYDRLASE39"/>
</dbReference>
<dbReference type="STRING" id="1174501.SAMN05216192_11240"/>
<evidence type="ECO:0000256" key="5">
    <source>
        <dbReference type="ARBA" id="ARBA00023163"/>
    </source>
</evidence>
<dbReference type="EMBL" id="FNDX01000012">
    <property type="protein sequence ID" value="SDJ13696.1"/>
    <property type="molecule type" value="Genomic_DNA"/>
</dbReference>
<dbReference type="SUPFAM" id="SSF51445">
    <property type="entry name" value="(Trans)glycosidases"/>
    <property type="match status" value="1"/>
</dbReference>
<dbReference type="InterPro" id="IPR014710">
    <property type="entry name" value="RmlC-like_jellyroll"/>
</dbReference>
<dbReference type="PROSITE" id="PS00041">
    <property type="entry name" value="HTH_ARAC_FAMILY_1"/>
    <property type="match status" value="1"/>
</dbReference>
<protein>
    <submittedName>
        <fullName evidence="8">Beta-xylosidase</fullName>
    </submittedName>
</protein>
<dbReference type="Gene3D" id="2.60.120.10">
    <property type="entry name" value="Jelly Rolls"/>
    <property type="match status" value="1"/>
</dbReference>
<evidence type="ECO:0000259" key="7">
    <source>
        <dbReference type="PROSITE" id="PS01124"/>
    </source>
</evidence>
<keyword evidence="9" id="KW-1185">Reference proteome</keyword>
<dbReference type="AlphaFoldDB" id="A0A1G8R9Q3"/>
<keyword evidence="4" id="KW-0238">DNA-binding</keyword>
<dbReference type="GO" id="GO:0003700">
    <property type="term" value="F:DNA-binding transcription factor activity"/>
    <property type="evidence" value="ECO:0007669"/>
    <property type="project" value="InterPro"/>
</dbReference>
<keyword evidence="3" id="KW-0805">Transcription regulation</keyword>